<keyword evidence="4" id="KW-1185">Reference proteome</keyword>
<dbReference type="Proteomes" id="UP001142153">
    <property type="component" value="Unassembled WGS sequence"/>
</dbReference>
<dbReference type="InterPro" id="IPR029063">
    <property type="entry name" value="SAM-dependent_MTases_sf"/>
</dbReference>
<dbReference type="Gene3D" id="3.40.50.150">
    <property type="entry name" value="Vaccinia Virus protein VP39"/>
    <property type="match status" value="1"/>
</dbReference>
<dbReference type="GO" id="GO:0008168">
    <property type="term" value="F:methyltransferase activity"/>
    <property type="evidence" value="ECO:0007669"/>
    <property type="project" value="UniProtKB-KW"/>
</dbReference>
<dbReference type="Pfam" id="PF04072">
    <property type="entry name" value="LCM"/>
    <property type="match status" value="1"/>
</dbReference>
<evidence type="ECO:0000313" key="3">
    <source>
        <dbReference type="EMBL" id="MCZ8379355.1"/>
    </source>
</evidence>
<dbReference type="PIRSF" id="PIRSF028177">
    <property type="entry name" value="Polyketide_synth_Omtfrase_TcmP"/>
    <property type="match status" value="1"/>
</dbReference>
<dbReference type="RefSeq" id="WP_269894042.1">
    <property type="nucleotide sequence ID" value="NZ_JAPZPY010000003.1"/>
</dbReference>
<accession>A0ABT4PS41</accession>
<evidence type="ECO:0000313" key="4">
    <source>
        <dbReference type="Proteomes" id="UP001142153"/>
    </source>
</evidence>
<proteinExistence type="predicted"/>
<organism evidence="3 4">
    <name type="scientific">Mycobacterium hippophais</name>
    <dbReference type="NCBI Taxonomy" id="3016340"/>
    <lineage>
        <taxon>Bacteria</taxon>
        <taxon>Bacillati</taxon>
        <taxon>Actinomycetota</taxon>
        <taxon>Actinomycetes</taxon>
        <taxon>Mycobacteriales</taxon>
        <taxon>Mycobacteriaceae</taxon>
        <taxon>Mycobacterium</taxon>
    </lineage>
</organism>
<name>A0ABT4PS41_9MYCO</name>
<dbReference type="SUPFAM" id="SSF53335">
    <property type="entry name" value="S-adenosyl-L-methionine-dependent methyltransferases"/>
    <property type="match status" value="1"/>
</dbReference>
<dbReference type="InterPro" id="IPR007213">
    <property type="entry name" value="Ppm1/Ppm2/Tcmp"/>
</dbReference>
<keyword evidence="1 3" id="KW-0489">Methyltransferase</keyword>
<comment type="caution">
    <text evidence="3">The sequence shown here is derived from an EMBL/GenBank/DDBJ whole genome shotgun (WGS) entry which is preliminary data.</text>
</comment>
<evidence type="ECO:0000256" key="2">
    <source>
        <dbReference type="ARBA" id="ARBA00022679"/>
    </source>
</evidence>
<gene>
    <name evidence="3" type="ORF">O6P37_10805</name>
</gene>
<dbReference type="PANTHER" id="PTHR43619:SF2">
    <property type="entry name" value="S-ADENOSYL-L-METHIONINE-DEPENDENT METHYLTRANSFERASES SUPERFAMILY PROTEIN"/>
    <property type="match status" value="1"/>
</dbReference>
<dbReference type="EMBL" id="JAPZPY010000003">
    <property type="protein sequence ID" value="MCZ8379355.1"/>
    <property type="molecule type" value="Genomic_DNA"/>
</dbReference>
<evidence type="ECO:0000256" key="1">
    <source>
        <dbReference type="ARBA" id="ARBA00022603"/>
    </source>
</evidence>
<reference evidence="3" key="1">
    <citation type="submission" date="2022-12" db="EMBL/GenBank/DDBJ databases">
        <authorList>
            <person name="Deng Y."/>
            <person name="Zhang Y.-Q."/>
        </authorList>
    </citation>
    <scope>NUCLEOTIDE SEQUENCE</scope>
    <source>
        <strain evidence="3">CPCC 205372</strain>
    </source>
</reference>
<dbReference type="GO" id="GO:0032259">
    <property type="term" value="P:methylation"/>
    <property type="evidence" value="ECO:0007669"/>
    <property type="project" value="UniProtKB-KW"/>
</dbReference>
<sequence length="262" mass="29312">MGKAGGDTLQGVSETTLWTLHNRASEAMRADRLIDDPLAVSIFESIDFDFRKFGPPTLYHPLRARAFDTELGKYLADHPRAAVVALAEGLQTTFWRVDNGQLTWHSVDLPPVIELRRQLLPQEPRIRTVAQSAFDLSWMDEVEATDGVFITVEGLFMYLEPEQVYGLIGACAARFPGGRMIFDNHPPWMSRRAQHGFRLSERYTTPPMPFSLSYEDAQAMTSIPGVAGVDDIDLPAGRGIWRVIDKGASRQTRPALTLLHFG</sequence>
<protein>
    <submittedName>
        <fullName evidence="3">Class I SAM-dependent methyltransferase</fullName>
        <ecNumber evidence="3">2.1.1.-</ecNumber>
    </submittedName>
</protein>
<keyword evidence="2 3" id="KW-0808">Transferase</keyword>
<dbReference type="EC" id="2.1.1.-" evidence="3"/>
<dbReference type="InterPro" id="IPR016874">
    <property type="entry name" value="TcmP-like"/>
</dbReference>
<dbReference type="PANTHER" id="PTHR43619">
    <property type="entry name" value="S-ADENOSYL-L-METHIONINE-DEPENDENT METHYLTRANSFERASE YKTD-RELATED"/>
    <property type="match status" value="1"/>
</dbReference>